<evidence type="ECO:0000313" key="1">
    <source>
        <dbReference type="EMBL" id="KAF0710124.1"/>
    </source>
</evidence>
<sequence>MKAKSDFIPIKYTSEFKKYESQTKFLNENQKVKSPSVLLKYADDSQAKSPTGLLKDADDSLGLILAQYSPLTHGRQSTKNLICNYIVSPYKNDVASNKEDNDDQHSVSPEMFHPSPVFKKLPSSTQYNFLSDGSTVKIIELFNFIIITQMYYSIYNLEHESQIVQNLHKTEGPSTKHINQNTKYFQALLRGQANIISKRDELLESKATRINHQEVDSTFFSKYKKLLPAANENQLKELENELKNITFVTDLCTQYKNYTDYTVLLRRVLEHTITDELGCEINFTGKKRNNTDKKKIGFVKLYLYQCILGK</sequence>
<proteinExistence type="predicted"/>
<protein>
    <submittedName>
        <fullName evidence="1">DUF4806 domain-containing protein</fullName>
    </submittedName>
</protein>
<dbReference type="Proteomes" id="UP000478052">
    <property type="component" value="Unassembled WGS sequence"/>
</dbReference>
<accession>A0A6G0VUB5</accession>
<gene>
    <name evidence="1" type="ORF">FWK35_00028824</name>
</gene>
<dbReference type="AlphaFoldDB" id="A0A6G0VUB5"/>
<comment type="caution">
    <text evidence="1">The sequence shown here is derived from an EMBL/GenBank/DDBJ whole genome shotgun (WGS) entry which is preliminary data.</text>
</comment>
<dbReference type="EMBL" id="VUJU01011730">
    <property type="protein sequence ID" value="KAF0710124.1"/>
    <property type="molecule type" value="Genomic_DNA"/>
</dbReference>
<evidence type="ECO:0000313" key="2">
    <source>
        <dbReference type="Proteomes" id="UP000478052"/>
    </source>
</evidence>
<organism evidence="1 2">
    <name type="scientific">Aphis craccivora</name>
    <name type="common">Cowpea aphid</name>
    <dbReference type="NCBI Taxonomy" id="307492"/>
    <lineage>
        <taxon>Eukaryota</taxon>
        <taxon>Metazoa</taxon>
        <taxon>Ecdysozoa</taxon>
        <taxon>Arthropoda</taxon>
        <taxon>Hexapoda</taxon>
        <taxon>Insecta</taxon>
        <taxon>Pterygota</taxon>
        <taxon>Neoptera</taxon>
        <taxon>Paraneoptera</taxon>
        <taxon>Hemiptera</taxon>
        <taxon>Sternorrhyncha</taxon>
        <taxon>Aphidomorpha</taxon>
        <taxon>Aphidoidea</taxon>
        <taxon>Aphididae</taxon>
        <taxon>Aphidini</taxon>
        <taxon>Aphis</taxon>
        <taxon>Aphis</taxon>
    </lineage>
</organism>
<keyword evidence="2" id="KW-1185">Reference proteome</keyword>
<reference evidence="1 2" key="1">
    <citation type="submission" date="2019-08" db="EMBL/GenBank/DDBJ databases">
        <title>Whole genome of Aphis craccivora.</title>
        <authorList>
            <person name="Voronova N.V."/>
            <person name="Shulinski R.S."/>
            <person name="Bandarenka Y.V."/>
            <person name="Zhorov D.G."/>
            <person name="Warner D."/>
        </authorList>
    </citation>
    <scope>NUCLEOTIDE SEQUENCE [LARGE SCALE GENOMIC DNA]</scope>
    <source>
        <strain evidence="1">180601</strain>
        <tissue evidence="1">Whole Body</tissue>
    </source>
</reference>
<name>A0A6G0VUB5_APHCR</name>